<dbReference type="Proteomes" id="UP000188184">
    <property type="component" value="Chromosome"/>
</dbReference>
<dbReference type="KEGG" id="pmar:B0X71_08975"/>
<dbReference type="EMBL" id="CP019640">
    <property type="protein sequence ID" value="AQQ55066.1"/>
    <property type="molecule type" value="Genomic_DNA"/>
</dbReference>
<sequence length="373" mass="40369">MNNEKFPSLFSEGELSNIKLENRVGLAPMTRTSATESGLATEDMAQYYANFARGGFGLILTEGTYTDELYSQGYWNQPGIATKEQAEAWKPVVEAVHQEGAKIISQLMHAGALSQGNRFNEQTAGPSAVKPKGEQLGFYGGQGEFQTPQEMTQADIDDVIAGFVTAAKNAKEVGFDGVEIHGANGYVLDQFLTDYTNQRDDEYGGSVENRLRLALQVTEAVRHAVGSDFPVGIRISQAKVNDADHKWANGEAEAEAIFSRLQETGVDYIHIAEPDAASPAFGNEGPTLVELAKRHGKTFVIANGSIGTGEAAEAVLGDEKADLVTIGKAALANQDWAKRVAEGQKLEAFDFQKMLLPKATLKPFEYQPLTKKS</sequence>
<dbReference type="PANTHER" id="PTHR22893:SF91">
    <property type="entry name" value="NADPH DEHYDROGENASE 2-RELATED"/>
    <property type="match status" value="1"/>
</dbReference>
<proteinExistence type="predicted"/>
<dbReference type="SUPFAM" id="SSF51395">
    <property type="entry name" value="FMN-linked oxidoreductases"/>
    <property type="match status" value="1"/>
</dbReference>
<accession>A0A1Q2L3R5</accession>
<evidence type="ECO:0000313" key="3">
    <source>
        <dbReference type="Proteomes" id="UP000188184"/>
    </source>
</evidence>
<dbReference type="InterPro" id="IPR013785">
    <property type="entry name" value="Aldolase_TIM"/>
</dbReference>
<dbReference type="InterPro" id="IPR001155">
    <property type="entry name" value="OxRdtase_FMN_N"/>
</dbReference>
<dbReference type="Gene3D" id="3.20.20.70">
    <property type="entry name" value="Aldolase class I"/>
    <property type="match status" value="1"/>
</dbReference>
<name>A0A1Q2L3R5_9BACL</name>
<dbReference type="RefSeq" id="WP_077590954.1">
    <property type="nucleotide sequence ID" value="NZ_CP019640.1"/>
</dbReference>
<evidence type="ECO:0000313" key="2">
    <source>
        <dbReference type="EMBL" id="AQQ55066.1"/>
    </source>
</evidence>
<dbReference type="InterPro" id="IPR045247">
    <property type="entry name" value="Oye-like"/>
</dbReference>
<dbReference type="GO" id="GO:0010181">
    <property type="term" value="F:FMN binding"/>
    <property type="evidence" value="ECO:0007669"/>
    <property type="project" value="InterPro"/>
</dbReference>
<dbReference type="OrthoDB" id="9772736at2"/>
<evidence type="ECO:0000259" key="1">
    <source>
        <dbReference type="Pfam" id="PF00724"/>
    </source>
</evidence>
<gene>
    <name evidence="2" type="ORF">B0X71_08975</name>
</gene>
<reference evidence="2 3" key="1">
    <citation type="submission" date="2017-02" db="EMBL/GenBank/DDBJ databases">
        <title>The complete genomic sequence of a novel cold adapted crude oil-degrading bacterium Planococcus qaidamina Y42.</title>
        <authorList>
            <person name="Yang R."/>
        </authorList>
    </citation>
    <scope>NUCLEOTIDE SEQUENCE [LARGE SCALE GENOMIC DNA]</scope>
    <source>
        <strain evidence="2 3">Y42</strain>
    </source>
</reference>
<keyword evidence="3" id="KW-1185">Reference proteome</keyword>
<dbReference type="PANTHER" id="PTHR22893">
    <property type="entry name" value="NADH OXIDOREDUCTASE-RELATED"/>
    <property type="match status" value="1"/>
</dbReference>
<feature type="domain" description="NADH:flavin oxidoreductase/NADH oxidase N-terminal" evidence="1">
    <location>
        <begin position="9"/>
        <end position="346"/>
    </location>
</feature>
<organism evidence="2 3">
    <name type="scientific">Planococcus lenghuensis</name>
    <dbReference type="NCBI Taxonomy" id="2213202"/>
    <lineage>
        <taxon>Bacteria</taxon>
        <taxon>Bacillati</taxon>
        <taxon>Bacillota</taxon>
        <taxon>Bacilli</taxon>
        <taxon>Bacillales</taxon>
        <taxon>Caryophanaceae</taxon>
        <taxon>Planococcus</taxon>
    </lineage>
</organism>
<protein>
    <submittedName>
        <fullName evidence="2">NADH:flavin oxidoreductase</fullName>
    </submittedName>
</protein>
<dbReference type="CDD" id="cd02803">
    <property type="entry name" value="OYE_like_FMN_family"/>
    <property type="match status" value="1"/>
</dbReference>
<dbReference type="AlphaFoldDB" id="A0A1Q2L3R5"/>
<dbReference type="GO" id="GO:0016491">
    <property type="term" value="F:oxidoreductase activity"/>
    <property type="evidence" value="ECO:0007669"/>
    <property type="project" value="InterPro"/>
</dbReference>
<dbReference type="Pfam" id="PF00724">
    <property type="entry name" value="Oxidored_FMN"/>
    <property type="match status" value="1"/>
</dbReference>